<evidence type="ECO:0000256" key="3">
    <source>
        <dbReference type="SAM" id="SignalP"/>
    </source>
</evidence>
<dbReference type="Proteomes" id="UP000580250">
    <property type="component" value="Unassembled WGS sequence"/>
</dbReference>
<dbReference type="SMART" id="SM00908">
    <property type="entry name" value="Gal-bind_lectin"/>
    <property type="match status" value="1"/>
</dbReference>
<keyword evidence="1 2" id="KW-0430">Lectin</keyword>
<dbReference type="InterPro" id="IPR013320">
    <property type="entry name" value="ConA-like_dom_sf"/>
</dbReference>
<dbReference type="SUPFAM" id="SSF49899">
    <property type="entry name" value="Concanavalin A-like lectins/glucanases"/>
    <property type="match status" value="1"/>
</dbReference>
<keyword evidence="3" id="KW-0732">Signal</keyword>
<dbReference type="InterPro" id="IPR044156">
    <property type="entry name" value="Galectin-like"/>
</dbReference>
<proteinExistence type="predicted"/>
<comment type="caution">
    <text evidence="5">The sequence shown here is derived from an EMBL/GenBank/DDBJ whole genome shotgun (WGS) entry which is preliminary data.</text>
</comment>
<sequence>MMLITFLLLICASFLAADDAFVYRNDCKYRIIFNNLEIPSIIDLVSVGFGNGFDWQERIIIKGKVFDNPDQFEINLAGDGVIHETANIQLHFNPRFHSPEVVRNTWRKDVGWGNEVNYGSFPFNNGEAFILEFIAMRKDMMHISVNGKFYGYFNSFDLNKISQIYVSGIDTFQINSLTLCPNDYKVEKPASTTTRNY</sequence>
<name>A0A6V7WA21_MELEN</name>
<gene>
    <name evidence="5" type="ORF">MENT_LOCUS36374</name>
</gene>
<evidence type="ECO:0000256" key="1">
    <source>
        <dbReference type="ARBA" id="ARBA00022734"/>
    </source>
</evidence>
<dbReference type="EMBL" id="CAJEWN010000488">
    <property type="protein sequence ID" value="CAD2184043.1"/>
    <property type="molecule type" value="Genomic_DNA"/>
</dbReference>
<evidence type="ECO:0000313" key="5">
    <source>
        <dbReference type="EMBL" id="CAD2184043.1"/>
    </source>
</evidence>
<dbReference type="PANTHER" id="PTHR11346">
    <property type="entry name" value="GALECTIN"/>
    <property type="match status" value="1"/>
</dbReference>
<dbReference type="AlphaFoldDB" id="A0A6V7WA21"/>
<dbReference type="PANTHER" id="PTHR11346:SF189">
    <property type="entry name" value="GALECTIN"/>
    <property type="match status" value="1"/>
</dbReference>
<organism evidence="5 6">
    <name type="scientific">Meloidogyne enterolobii</name>
    <name type="common">Root-knot nematode worm</name>
    <name type="synonym">Meloidogyne mayaguensis</name>
    <dbReference type="NCBI Taxonomy" id="390850"/>
    <lineage>
        <taxon>Eukaryota</taxon>
        <taxon>Metazoa</taxon>
        <taxon>Ecdysozoa</taxon>
        <taxon>Nematoda</taxon>
        <taxon>Chromadorea</taxon>
        <taxon>Rhabditida</taxon>
        <taxon>Tylenchina</taxon>
        <taxon>Tylenchomorpha</taxon>
        <taxon>Tylenchoidea</taxon>
        <taxon>Meloidogynidae</taxon>
        <taxon>Meloidogyninae</taxon>
        <taxon>Meloidogyne</taxon>
    </lineage>
</organism>
<evidence type="ECO:0000313" key="6">
    <source>
        <dbReference type="Proteomes" id="UP000580250"/>
    </source>
</evidence>
<dbReference type="Pfam" id="PF00337">
    <property type="entry name" value="Gal-bind_lectin"/>
    <property type="match status" value="1"/>
</dbReference>
<feature type="signal peptide" evidence="3">
    <location>
        <begin position="1"/>
        <end position="17"/>
    </location>
</feature>
<feature type="chain" id="PRO_5027935433" description="Galectin" evidence="3">
    <location>
        <begin position="18"/>
        <end position="197"/>
    </location>
</feature>
<evidence type="ECO:0000259" key="4">
    <source>
        <dbReference type="PROSITE" id="PS51304"/>
    </source>
</evidence>
<reference evidence="5 6" key="1">
    <citation type="submission" date="2020-08" db="EMBL/GenBank/DDBJ databases">
        <authorList>
            <person name="Koutsovoulos G."/>
            <person name="Danchin GJ E."/>
        </authorList>
    </citation>
    <scope>NUCLEOTIDE SEQUENCE [LARGE SCALE GENOMIC DNA]</scope>
</reference>
<protein>
    <recommendedName>
        <fullName evidence="2">Galectin</fullName>
    </recommendedName>
</protein>
<evidence type="ECO:0000256" key="2">
    <source>
        <dbReference type="RuleBase" id="RU102079"/>
    </source>
</evidence>
<dbReference type="GO" id="GO:0030246">
    <property type="term" value="F:carbohydrate binding"/>
    <property type="evidence" value="ECO:0007669"/>
    <property type="project" value="UniProtKB-UniRule"/>
</dbReference>
<dbReference type="PROSITE" id="PS51304">
    <property type="entry name" value="GALECTIN"/>
    <property type="match status" value="1"/>
</dbReference>
<dbReference type="SMART" id="SM00276">
    <property type="entry name" value="GLECT"/>
    <property type="match status" value="1"/>
</dbReference>
<dbReference type="OrthoDB" id="5784299at2759"/>
<dbReference type="InterPro" id="IPR001079">
    <property type="entry name" value="Galectin_CRD"/>
</dbReference>
<dbReference type="Gene3D" id="2.60.120.200">
    <property type="match status" value="1"/>
</dbReference>
<accession>A0A6V7WA21</accession>
<feature type="domain" description="Galectin" evidence="4">
    <location>
        <begin position="45"/>
        <end position="180"/>
    </location>
</feature>
<dbReference type="CDD" id="cd00070">
    <property type="entry name" value="GLECT"/>
    <property type="match status" value="1"/>
</dbReference>